<accession>G8TS92</accession>
<dbReference type="HOGENOM" id="CLU_1359798_0_0_9"/>
<dbReference type="PATRIC" id="fig|679936.5.peg.2076"/>
<feature type="transmembrane region" description="Helical" evidence="2">
    <location>
        <begin position="97"/>
        <end position="115"/>
    </location>
</feature>
<dbReference type="EMBL" id="CP003179">
    <property type="protein sequence ID" value="AEW05504.1"/>
    <property type="molecule type" value="Genomic_DNA"/>
</dbReference>
<feature type="transmembrane region" description="Helical" evidence="2">
    <location>
        <begin position="150"/>
        <end position="169"/>
    </location>
</feature>
<name>G8TS92_SULAD</name>
<evidence type="ECO:0000256" key="2">
    <source>
        <dbReference type="SAM" id="Phobius"/>
    </source>
</evidence>
<gene>
    <name evidence="3" type="ordered locus">Sulac_2014</name>
</gene>
<dbReference type="KEGG" id="sap:Sulac_2014"/>
<organism evidence="3 4">
    <name type="scientific">Sulfobacillus acidophilus (strain ATCC 700253 / DSM 10332 / NAL)</name>
    <dbReference type="NCBI Taxonomy" id="679936"/>
    <lineage>
        <taxon>Bacteria</taxon>
        <taxon>Bacillati</taxon>
        <taxon>Bacillota</taxon>
        <taxon>Clostridia</taxon>
        <taxon>Eubacteriales</taxon>
        <taxon>Clostridiales Family XVII. Incertae Sedis</taxon>
        <taxon>Sulfobacillus</taxon>
    </lineage>
</organism>
<keyword evidence="4" id="KW-1185">Reference proteome</keyword>
<proteinExistence type="predicted"/>
<dbReference type="Proteomes" id="UP000005439">
    <property type="component" value="Chromosome"/>
</dbReference>
<feature type="transmembrane region" description="Helical" evidence="2">
    <location>
        <begin position="63"/>
        <end position="85"/>
    </location>
</feature>
<keyword evidence="2" id="KW-0472">Membrane</keyword>
<keyword evidence="2" id="KW-0812">Transmembrane</keyword>
<evidence type="ECO:0000313" key="4">
    <source>
        <dbReference type="Proteomes" id="UP000005439"/>
    </source>
</evidence>
<reference evidence="3 4" key="2">
    <citation type="journal article" date="2012" name="Stand. Genomic Sci.">
        <title>Complete genome sequence of the moderately thermophilic mineral-sulfide-oxidizing firmicute Sulfobacillus acidophilus type strain (NAL(T)).</title>
        <authorList>
            <person name="Anderson I."/>
            <person name="Chertkov O."/>
            <person name="Chen A."/>
            <person name="Saunders E."/>
            <person name="Lapidus A."/>
            <person name="Nolan M."/>
            <person name="Lucas S."/>
            <person name="Hammon N."/>
            <person name="Deshpande S."/>
            <person name="Cheng J.F."/>
            <person name="Han C."/>
            <person name="Tapia R."/>
            <person name="Goodwin L.A."/>
            <person name="Pitluck S."/>
            <person name="Liolios K."/>
            <person name="Pagani I."/>
            <person name="Ivanova N."/>
            <person name="Mikhailova N."/>
            <person name="Pati A."/>
            <person name="Palaniappan K."/>
            <person name="Land M."/>
            <person name="Pan C."/>
            <person name="Rohde M."/>
            <person name="Pukall R."/>
            <person name="Goker M."/>
            <person name="Detter J.C."/>
            <person name="Woyke T."/>
            <person name="Bristow J."/>
            <person name="Eisen J.A."/>
            <person name="Markowitz V."/>
            <person name="Hugenholtz P."/>
            <person name="Kyrpides N.C."/>
            <person name="Klenk H.P."/>
            <person name="Mavromatis K."/>
        </authorList>
    </citation>
    <scope>NUCLEOTIDE SEQUENCE [LARGE SCALE GENOMIC DNA]</scope>
    <source>
        <strain evidence="4">ATCC 700253 / DSM 10332 / NAL</strain>
    </source>
</reference>
<evidence type="ECO:0000313" key="3">
    <source>
        <dbReference type="EMBL" id="AEW05504.1"/>
    </source>
</evidence>
<evidence type="ECO:0000256" key="1">
    <source>
        <dbReference type="SAM" id="MobiDB-lite"/>
    </source>
</evidence>
<dbReference type="STRING" id="679936.Sulac_2014"/>
<feature type="compositionally biased region" description="Basic residues" evidence="1">
    <location>
        <begin position="10"/>
        <end position="21"/>
    </location>
</feature>
<dbReference type="AlphaFoldDB" id="G8TS92"/>
<reference evidence="4" key="1">
    <citation type="submission" date="2011-12" db="EMBL/GenBank/DDBJ databases">
        <title>The complete genome of chromosome of Sulfobacillus acidophilus DSM 10332.</title>
        <authorList>
            <person name="Lucas S."/>
            <person name="Han J."/>
            <person name="Lapidus A."/>
            <person name="Bruce D."/>
            <person name="Goodwin L."/>
            <person name="Pitluck S."/>
            <person name="Peters L."/>
            <person name="Kyrpides N."/>
            <person name="Mavromatis K."/>
            <person name="Ivanova N."/>
            <person name="Mikhailova N."/>
            <person name="Chertkov O."/>
            <person name="Saunders E."/>
            <person name="Detter J.C."/>
            <person name="Tapia R."/>
            <person name="Han C."/>
            <person name="Land M."/>
            <person name="Hauser L."/>
            <person name="Markowitz V."/>
            <person name="Cheng J.-F."/>
            <person name="Hugenholtz P."/>
            <person name="Woyke T."/>
            <person name="Wu D."/>
            <person name="Pukall R."/>
            <person name="Gehrich-Schroeter G."/>
            <person name="Schneider S."/>
            <person name="Klenk H.-P."/>
            <person name="Eisen J.A."/>
        </authorList>
    </citation>
    <scope>NUCLEOTIDE SEQUENCE [LARGE SCALE GENOMIC DNA]</scope>
    <source>
        <strain evidence="4">ATCC 700253 / DSM 10332 / NAL</strain>
    </source>
</reference>
<feature type="transmembrane region" description="Helical" evidence="2">
    <location>
        <begin position="176"/>
        <end position="198"/>
    </location>
</feature>
<sequence length="201" mass="22973">MQQKPPIPFRPRKRSPNRSSRRSGSPKSVRRPSETEDVVEYWTRFIRQPIPKPGKFYWTERMLWGNALLAALVMVVATAVVSGFAPMLLLTRFINTFFLFFLFYYAYPWIAAWVLQKFHVLRASVDDLKTGIIMGSGWLVIATWGQLIPLPFAADVFWLLWAVILAILLKRIARTTWTTAGLATGAGWLSVMIINLILSTL</sequence>
<protein>
    <recommendedName>
        <fullName evidence="5">Yip1 domain-containing protein</fullName>
    </recommendedName>
</protein>
<feature type="region of interest" description="Disordered" evidence="1">
    <location>
        <begin position="1"/>
        <end position="32"/>
    </location>
</feature>
<keyword evidence="2" id="KW-1133">Transmembrane helix</keyword>
<evidence type="ECO:0008006" key="5">
    <source>
        <dbReference type="Google" id="ProtNLM"/>
    </source>
</evidence>